<organism evidence="7 8">
    <name type="scientific">Streptomyces bottropensis</name>
    <dbReference type="NCBI Taxonomy" id="42235"/>
    <lineage>
        <taxon>Bacteria</taxon>
        <taxon>Bacillati</taxon>
        <taxon>Actinomycetota</taxon>
        <taxon>Actinomycetes</taxon>
        <taxon>Kitasatosporales</taxon>
        <taxon>Streptomycetaceae</taxon>
        <taxon>Streptomyces</taxon>
    </lineage>
</organism>
<protein>
    <submittedName>
        <fullName evidence="7">FAD/NAD(P)-binding oxidoreductase</fullName>
        <ecNumber evidence="7">1.-.-.-</ecNumber>
    </submittedName>
</protein>
<dbReference type="PRINTS" id="PR00368">
    <property type="entry name" value="FADPNR"/>
</dbReference>
<proteinExistence type="predicted"/>
<reference evidence="7" key="1">
    <citation type="submission" date="2023-04" db="EMBL/GenBank/DDBJ databases">
        <title>Genomic diversity of scab-causing Streptomyces spp. in the province of Quebec, Canada.</title>
        <authorList>
            <person name="Biessy A."/>
            <person name="Cadieux M."/>
            <person name="Ciotola M."/>
            <person name="Filion M."/>
        </authorList>
    </citation>
    <scope>NUCLEOTIDE SEQUENCE</scope>
    <source>
        <strain evidence="7">B21-115</strain>
    </source>
</reference>
<keyword evidence="2" id="KW-0285">Flavoprotein</keyword>
<keyword evidence="3" id="KW-0274">FAD</keyword>
<dbReference type="Pfam" id="PF14759">
    <property type="entry name" value="Reductase_C"/>
    <property type="match status" value="1"/>
</dbReference>
<evidence type="ECO:0000256" key="3">
    <source>
        <dbReference type="ARBA" id="ARBA00022827"/>
    </source>
</evidence>
<feature type="domain" description="FAD/NAD(P)-binding" evidence="5">
    <location>
        <begin position="8"/>
        <end position="302"/>
    </location>
</feature>
<gene>
    <name evidence="7" type="ORF">QBA35_04400</name>
</gene>
<evidence type="ECO:0000256" key="2">
    <source>
        <dbReference type="ARBA" id="ARBA00022630"/>
    </source>
</evidence>
<dbReference type="PANTHER" id="PTHR43557">
    <property type="entry name" value="APOPTOSIS-INDUCING FACTOR 1"/>
    <property type="match status" value="1"/>
</dbReference>
<evidence type="ECO:0000313" key="7">
    <source>
        <dbReference type="EMBL" id="MEH0632617.1"/>
    </source>
</evidence>
<evidence type="ECO:0000259" key="6">
    <source>
        <dbReference type="Pfam" id="PF14759"/>
    </source>
</evidence>
<comment type="cofactor">
    <cofactor evidence="1">
        <name>FAD</name>
        <dbReference type="ChEBI" id="CHEBI:57692"/>
    </cofactor>
</comment>
<dbReference type="InterPro" id="IPR028202">
    <property type="entry name" value="Reductase_C"/>
</dbReference>
<comment type="caution">
    <text evidence="7">The sequence shown here is derived from an EMBL/GenBank/DDBJ whole genome shotgun (WGS) entry which is preliminary data.</text>
</comment>
<dbReference type="PRINTS" id="PR00411">
    <property type="entry name" value="PNDRDTASEI"/>
</dbReference>
<name>A0ABU8AG14_9ACTN</name>
<dbReference type="InterPro" id="IPR036188">
    <property type="entry name" value="FAD/NAD-bd_sf"/>
</dbReference>
<evidence type="ECO:0000259" key="5">
    <source>
        <dbReference type="Pfam" id="PF07992"/>
    </source>
</evidence>
<evidence type="ECO:0000256" key="4">
    <source>
        <dbReference type="ARBA" id="ARBA00023002"/>
    </source>
</evidence>
<dbReference type="GO" id="GO:0016491">
    <property type="term" value="F:oxidoreductase activity"/>
    <property type="evidence" value="ECO:0007669"/>
    <property type="project" value="UniProtKB-KW"/>
</dbReference>
<dbReference type="EMBL" id="JARULZ010000001">
    <property type="protein sequence ID" value="MEH0632617.1"/>
    <property type="molecule type" value="Genomic_DNA"/>
</dbReference>
<dbReference type="InterPro" id="IPR050446">
    <property type="entry name" value="FAD-oxidoreductase/Apoptosis"/>
</dbReference>
<dbReference type="Pfam" id="PF07992">
    <property type="entry name" value="Pyr_redox_2"/>
    <property type="match status" value="1"/>
</dbReference>
<dbReference type="SUPFAM" id="SSF55424">
    <property type="entry name" value="FAD/NAD-linked reductases, dimerisation (C-terminal) domain"/>
    <property type="match status" value="1"/>
</dbReference>
<dbReference type="InterPro" id="IPR016156">
    <property type="entry name" value="FAD/NAD-linked_Rdtase_dimer_sf"/>
</dbReference>
<keyword evidence="8" id="KW-1185">Reference proteome</keyword>
<dbReference type="EC" id="1.-.-.-" evidence="7"/>
<dbReference type="RefSeq" id="WP_005485032.1">
    <property type="nucleotide sequence ID" value="NZ_JARULZ010000001.1"/>
</dbReference>
<dbReference type="InterPro" id="IPR023753">
    <property type="entry name" value="FAD/NAD-binding_dom"/>
</dbReference>
<sequence length="406" mass="42940">MSGTLSRDVVIVGASVAGLRAAEAVARVARELTVTVIGEEAHPPYDRRSLSKAALTQPGGLDAVSMRSVARLRDEGVDFRLGTRAVGLDATRRELHLEQGTISFGALVLACGCDPAVPALLASRPRVVALRRWENLLSLRAALAGTSVSVAVVGAGFIGGEVTSALKGSGRAVSLIDVSPQPLGRFGAFVAESYAALHEEAGTAQYFGDGVVDVLEERRGRFLRLSSGAQVPADVIVVSGAVRPSTGWLESSGLVLRDGIVCDAALRAHEGVFAAGDVARWFNPRYGTRMRVEHWTNAAEHGRIAGLNAVRSIVGGSAEACATVPYFWSDQHNVRIQFAGFLSGDERTLVQRTADGSIVLYGRDDQLVGVLAFEHRSLFVELRTMLGGKGPWDRAMELVGATISAS</sequence>
<accession>A0ABU8AG14</accession>
<feature type="domain" description="Reductase C-terminal" evidence="6">
    <location>
        <begin position="326"/>
        <end position="393"/>
    </location>
</feature>
<dbReference type="GeneID" id="96266907"/>
<dbReference type="PANTHER" id="PTHR43557:SF2">
    <property type="entry name" value="RIESKE DOMAIN-CONTAINING PROTEIN-RELATED"/>
    <property type="match status" value="1"/>
</dbReference>
<keyword evidence="4 7" id="KW-0560">Oxidoreductase</keyword>
<evidence type="ECO:0000313" key="8">
    <source>
        <dbReference type="Proteomes" id="UP001310290"/>
    </source>
</evidence>
<dbReference type="Proteomes" id="UP001310290">
    <property type="component" value="Unassembled WGS sequence"/>
</dbReference>
<evidence type="ECO:0000256" key="1">
    <source>
        <dbReference type="ARBA" id="ARBA00001974"/>
    </source>
</evidence>
<dbReference type="Gene3D" id="3.30.390.30">
    <property type="match status" value="1"/>
</dbReference>
<dbReference type="SUPFAM" id="SSF51905">
    <property type="entry name" value="FAD/NAD(P)-binding domain"/>
    <property type="match status" value="2"/>
</dbReference>
<dbReference type="Gene3D" id="3.50.50.60">
    <property type="entry name" value="FAD/NAD(P)-binding domain"/>
    <property type="match status" value="2"/>
</dbReference>